<keyword evidence="2" id="KW-1185">Reference proteome</keyword>
<accession>A0ACC2SDD2</accession>
<reference evidence="1" key="1">
    <citation type="submission" date="2022-04" db="EMBL/GenBank/DDBJ databases">
        <title>Genome of the entomopathogenic fungus Entomophthora muscae.</title>
        <authorList>
            <person name="Elya C."/>
            <person name="Lovett B.R."/>
            <person name="Lee E."/>
            <person name="Macias A.M."/>
            <person name="Hajek A.E."/>
            <person name="De Bivort B.L."/>
            <person name="Kasson M.T."/>
            <person name="De Fine Licht H.H."/>
            <person name="Stajich J.E."/>
        </authorList>
    </citation>
    <scope>NUCLEOTIDE SEQUENCE</scope>
    <source>
        <strain evidence="1">Berkeley</strain>
    </source>
</reference>
<organism evidence="1 2">
    <name type="scientific">Entomophthora muscae</name>
    <dbReference type="NCBI Taxonomy" id="34485"/>
    <lineage>
        <taxon>Eukaryota</taxon>
        <taxon>Fungi</taxon>
        <taxon>Fungi incertae sedis</taxon>
        <taxon>Zoopagomycota</taxon>
        <taxon>Entomophthoromycotina</taxon>
        <taxon>Entomophthoromycetes</taxon>
        <taxon>Entomophthorales</taxon>
        <taxon>Entomophthoraceae</taxon>
        <taxon>Entomophthora</taxon>
    </lineage>
</organism>
<name>A0ACC2SDD2_9FUNG</name>
<evidence type="ECO:0000313" key="1">
    <source>
        <dbReference type="EMBL" id="KAJ9060364.1"/>
    </source>
</evidence>
<sequence>MNDRDESQAAVVARCLVRYENIGTLATIFHSDPTSPGHHEPGTQEQVTLDMSALEATEQKEFVKEREESQLEGYPFSLFDYYVDLPQYPGVPIFFISKLQKCVKNIKHDPRASFTIQSSPQFMCKFMGTSKSTPMESGRVSLVGKVVPIDQEKEPELVIACRNEFVKIHPDSKKWMGMNDFSFYRFEVDKIYWVGGFGNIHYIGWIHSKLYSGVGEEKLPAPRIGYQPCDTPTGEKFSLSVNQVKQNLKPIALMIIIIVSLVFMFLG</sequence>
<dbReference type="EMBL" id="QTSX02005199">
    <property type="protein sequence ID" value="KAJ9060364.1"/>
    <property type="molecule type" value="Genomic_DNA"/>
</dbReference>
<evidence type="ECO:0000313" key="2">
    <source>
        <dbReference type="Proteomes" id="UP001165960"/>
    </source>
</evidence>
<gene>
    <name evidence="1" type="ORF">DSO57_1031595</name>
</gene>
<proteinExistence type="predicted"/>
<protein>
    <submittedName>
        <fullName evidence="1">Uncharacterized protein</fullName>
    </submittedName>
</protein>
<comment type="caution">
    <text evidence="1">The sequence shown here is derived from an EMBL/GenBank/DDBJ whole genome shotgun (WGS) entry which is preliminary data.</text>
</comment>
<dbReference type="Proteomes" id="UP001165960">
    <property type="component" value="Unassembled WGS sequence"/>
</dbReference>